<keyword evidence="3" id="KW-1185">Reference proteome</keyword>
<accession>A0ABX7Y5C1</accession>
<reference evidence="2 3" key="1">
    <citation type="submission" date="2021-03" db="EMBL/GenBank/DDBJ databases">
        <title>Human Oral Microbial Genomes.</title>
        <authorList>
            <person name="Johnston C.D."/>
            <person name="Chen T."/>
            <person name="Dewhirst F.E."/>
        </authorList>
    </citation>
    <scope>NUCLEOTIDE SEQUENCE [LARGE SCALE GENOMIC DNA]</scope>
    <source>
        <strain evidence="2 3">DSMZ 100122</strain>
    </source>
</reference>
<protein>
    <submittedName>
        <fullName evidence="2">Uncharacterized protein</fullName>
    </submittedName>
</protein>
<evidence type="ECO:0000313" key="2">
    <source>
        <dbReference type="EMBL" id="QUC07933.1"/>
    </source>
</evidence>
<dbReference type="RefSeq" id="WP_212323208.1">
    <property type="nucleotide sequence ID" value="NZ_AP024463.1"/>
</dbReference>
<keyword evidence="1" id="KW-0472">Membrane</keyword>
<name>A0ABX7Y5C1_9ACTN</name>
<dbReference type="EMBL" id="CP072384">
    <property type="protein sequence ID" value="QUC07933.1"/>
    <property type="molecule type" value="Genomic_DNA"/>
</dbReference>
<sequence length="99" mass="10261">MRDIPEAGSEDAEHQNIEVWNDLVSPKDLVISLLVAVVCAVAAVLLSLAVGGQTLFWGLGASVVGFTVNCFLVTPKREVSIVDGADSAAGEYATESGAQ</sequence>
<organism evidence="2 3">
    <name type="scientific">Arachnia rubra</name>
    <dbReference type="NCBI Taxonomy" id="1547448"/>
    <lineage>
        <taxon>Bacteria</taxon>
        <taxon>Bacillati</taxon>
        <taxon>Actinomycetota</taxon>
        <taxon>Actinomycetes</taxon>
        <taxon>Propionibacteriales</taxon>
        <taxon>Propionibacteriaceae</taxon>
        <taxon>Arachnia</taxon>
    </lineage>
</organism>
<proteinExistence type="predicted"/>
<keyword evidence="1" id="KW-1133">Transmembrane helix</keyword>
<evidence type="ECO:0000256" key="1">
    <source>
        <dbReference type="SAM" id="Phobius"/>
    </source>
</evidence>
<evidence type="ECO:0000313" key="3">
    <source>
        <dbReference type="Proteomes" id="UP000678513"/>
    </source>
</evidence>
<gene>
    <name evidence="2" type="ORF">J5A65_13615</name>
</gene>
<feature type="transmembrane region" description="Helical" evidence="1">
    <location>
        <begin position="55"/>
        <end position="74"/>
    </location>
</feature>
<keyword evidence="1" id="KW-0812">Transmembrane</keyword>
<feature type="transmembrane region" description="Helical" evidence="1">
    <location>
        <begin position="29"/>
        <end position="49"/>
    </location>
</feature>
<dbReference type="Proteomes" id="UP000678513">
    <property type="component" value="Chromosome"/>
</dbReference>